<feature type="domain" description="GH3 middle" evidence="3">
    <location>
        <begin position="47"/>
        <end position="121"/>
    </location>
</feature>
<dbReference type="OrthoDB" id="10004661at2759"/>
<dbReference type="GO" id="GO:0005737">
    <property type="term" value="C:cytoplasm"/>
    <property type="evidence" value="ECO:0007669"/>
    <property type="project" value="TreeGrafter"/>
</dbReference>
<accession>A0A811RHM9</accession>
<dbReference type="InterPro" id="IPR055378">
    <property type="entry name" value="GH3_C"/>
</dbReference>
<feature type="domain" description="GH3 C-terminal" evidence="4">
    <location>
        <begin position="175"/>
        <end position="236"/>
    </location>
</feature>
<organism evidence="5 6">
    <name type="scientific">Miscanthus lutarioriparius</name>
    <dbReference type="NCBI Taxonomy" id="422564"/>
    <lineage>
        <taxon>Eukaryota</taxon>
        <taxon>Viridiplantae</taxon>
        <taxon>Streptophyta</taxon>
        <taxon>Embryophyta</taxon>
        <taxon>Tracheophyta</taxon>
        <taxon>Spermatophyta</taxon>
        <taxon>Magnoliopsida</taxon>
        <taxon>Liliopsida</taxon>
        <taxon>Poales</taxon>
        <taxon>Poaceae</taxon>
        <taxon>PACMAD clade</taxon>
        <taxon>Panicoideae</taxon>
        <taxon>Andropogonodae</taxon>
        <taxon>Andropogoneae</taxon>
        <taxon>Saccharinae</taxon>
        <taxon>Miscanthus</taxon>
    </lineage>
</organism>
<dbReference type="AlphaFoldDB" id="A0A811RHM9"/>
<dbReference type="GO" id="GO:0016881">
    <property type="term" value="F:acid-amino acid ligase activity"/>
    <property type="evidence" value="ECO:0007669"/>
    <property type="project" value="TreeGrafter"/>
</dbReference>
<keyword evidence="2" id="KW-0436">Ligase</keyword>
<dbReference type="PANTHER" id="PTHR31901">
    <property type="entry name" value="GH3 DOMAIN-CONTAINING PROTEIN"/>
    <property type="match status" value="1"/>
</dbReference>
<proteinExistence type="inferred from homology"/>
<dbReference type="InterPro" id="IPR055377">
    <property type="entry name" value="GH3_M"/>
</dbReference>
<dbReference type="Proteomes" id="UP000604825">
    <property type="component" value="Unassembled WGS sequence"/>
</dbReference>
<comment type="caution">
    <text evidence="5">The sequence shown here is derived from an EMBL/GenBank/DDBJ whole genome shotgun (WGS) entry which is preliminary data.</text>
</comment>
<sequence length="262" mass="28642">MTQYVPALRYYSGGGISIMSTVYGSSECYFGLNLQPMSGGDAAEASYTIMPNMAYFEFLPTDVADDATAASQLVERARVESGREYELVVTTYGGLYRYRVGDVLRVSGFHNAALEFRFLRRRNVLLSVDVERTDEAELQRVGRAARAWRTTPPGPTAAAGTTSTGVVVDGGDVLGRCCLEMEEALSYSYREGRVGTGSIGALEIRVVRPGTFEEVADYAVVSRGASVGKYKVPRCVAIVELLDSRVVSSHLLWHWDSAALRF</sequence>
<dbReference type="InterPro" id="IPR004993">
    <property type="entry name" value="GH3"/>
</dbReference>
<dbReference type="Pfam" id="PF23571">
    <property type="entry name" value="GH3_M"/>
    <property type="match status" value="1"/>
</dbReference>
<dbReference type="PANTHER" id="PTHR31901:SF60">
    <property type="match status" value="1"/>
</dbReference>
<keyword evidence="6" id="KW-1185">Reference proteome</keyword>
<name>A0A811RHM9_9POAL</name>
<reference evidence="5" key="1">
    <citation type="submission" date="2020-10" db="EMBL/GenBank/DDBJ databases">
        <authorList>
            <person name="Han B."/>
            <person name="Lu T."/>
            <person name="Zhao Q."/>
            <person name="Huang X."/>
            <person name="Zhao Y."/>
        </authorList>
    </citation>
    <scope>NUCLEOTIDE SEQUENCE</scope>
</reference>
<evidence type="ECO:0000313" key="6">
    <source>
        <dbReference type="Proteomes" id="UP000604825"/>
    </source>
</evidence>
<gene>
    <name evidence="5" type="ORF">NCGR_LOCUS52664</name>
</gene>
<evidence type="ECO:0000256" key="1">
    <source>
        <dbReference type="ARBA" id="ARBA00008068"/>
    </source>
</evidence>
<evidence type="ECO:0000256" key="2">
    <source>
        <dbReference type="ARBA" id="ARBA00022598"/>
    </source>
</evidence>
<evidence type="ECO:0000313" key="5">
    <source>
        <dbReference type="EMBL" id="CAD6269360.1"/>
    </source>
</evidence>
<dbReference type="EMBL" id="CAJGYO010000015">
    <property type="protein sequence ID" value="CAD6269360.1"/>
    <property type="molecule type" value="Genomic_DNA"/>
</dbReference>
<protein>
    <submittedName>
        <fullName evidence="5">Uncharacterized protein</fullName>
    </submittedName>
</protein>
<evidence type="ECO:0000259" key="3">
    <source>
        <dbReference type="Pfam" id="PF23571"/>
    </source>
</evidence>
<dbReference type="Pfam" id="PF23572">
    <property type="entry name" value="GH3_C"/>
    <property type="match status" value="1"/>
</dbReference>
<comment type="similarity">
    <text evidence="1">Belongs to the IAA-amido conjugating enzyme family.</text>
</comment>
<evidence type="ECO:0000259" key="4">
    <source>
        <dbReference type="Pfam" id="PF23572"/>
    </source>
</evidence>